<proteinExistence type="predicted"/>
<sequence>MITREDISDDLSNVVIYVDPRQYDRICRRRIERDRFFHRRGRQKPTYIPIAVRPTHSNLNYRTSNVDQFRGFQNVENSVSFTQVPQDISAGNIQDANKLSANNSTGVQHLHHTIYGVNSSNPLPTNTTPPRGVESQWAFHSQAENTQFSQPTNNVTHNSVGLDGTAYLQNFDKPTGLNAFENSYVNISHAEHSQSLENVDSSSQYANIESCSQNSYVDNQYFQQAQNTFIPKGIEGRYSQGVDTYPQFNASDQLVANNNTNKLPLISHTDSIGQLHVELSQVNGGIKSDVSKNTITTGYNDLYLPLGNQRPRTQHSSPTYSYTSDHSSSTYDTHTDTQRLQNAVKYGAVSNSGPYYGSREQFSEGSHYYDGTMNIDKMYACNSQNIETAQCSQNGDVEHYSQTTDHNYTNGRIDRPQGNVSYFGQHSSDVMLREGEKRRYNDSGLLANVDVPINPGLMVMENNSGCTPYFPTSNVHHVNNFINNMGISNNVPNPNLEKFPIGRFVGVKPISPNDISIHMNTSAVQNMPATSGSSVSGMSSRTSVDKDLANFADVATLISGEKDAYQSNSVASGSTTHSRRSEFSPESHASAGFDNLSSNSPNMLPACPSQNGFYNDVYYSYFPGTANHNVNF</sequence>
<reference evidence="2 3" key="1">
    <citation type="journal article" date="2012" name="BMC Genomics">
        <title>Comparative genomic analysis and phylogenetic position of Theileria equi.</title>
        <authorList>
            <person name="Kappmeyer L.S."/>
            <person name="Thiagarajan M."/>
            <person name="Herndon D.R."/>
            <person name="Ramsay J.D."/>
            <person name="Caler E."/>
            <person name="Djikeng A."/>
            <person name="Gillespie J.J."/>
            <person name="Lau A.O."/>
            <person name="Roalson E.H."/>
            <person name="Silva J.C."/>
            <person name="Silva M.G."/>
            <person name="Suarez C.E."/>
            <person name="Ueti M.W."/>
            <person name="Nene V.M."/>
            <person name="Mealey R.H."/>
            <person name="Knowles D.P."/>
            <person name="Brayton K.A."/>
        </authorList>
    </citation>
    <scope>NUCLEOTIDE SEQUENCE [LARGE SCALE GENOMIC DNA]</scope>
    <source>
        <strain evidence="2 3">WA</strain>
    </source>
</reference>
<dbReference type="eggNOG" id="ENOG502QX60">
    <property type="taxonomic scope" value="Eukaryota"/>
</dbReference>
<evidence type="ECO:0000313" key="3">
    <source>
        <dbReference type="Proteomes" id="UP000031512"/>
    </source>
</evidence>
<gene>
    <name evidence="2" type="ORF">BEWA_052430</name>
</gene>
<keyword evidence="3" id="KW-1185">Reference proteome</keyword>
<feature type="region of interest" description="Disordered" evidence="1">
    <location>
        <begin position="566"/>
        <end position="595"/>
    </location>
</feature>
<accession>L1LDD4</accession>
<name>L1LDD4_THEEQ</name>
<comment type="caution">
    <text evidence="2">The sequence shown here is derived from an EMBL/GenBank/DDBJ whole genome shotgun (WGS) entry which is preliminary data.</text>
</comment>
<dbReference type="GeneID" id="15802795"/>
<feature type="compositionally biased region" description="Polar residues" evidence="1">
    <location>
        <begin position="566"/>
        <end position="576"/>
    </location>
</feature>
<evidence type="ECO:0008006" key="4">
    <source>
        <dbReference type="Google" id="ProtNLM"/>
    </source>
</evidence>
<organism evidence="2 3">
    <name type="scientific">Theileria equi strain WA</name>
    <dbReference type="NCBI Taxonomy" id="1537102"/>
    <lineage>
        <taxon>Eukaryota</taxon>
        <taxon>Sar</taxon>
        <taxon>Alveolata</taxon>
        <taxon>Apicomplexa</taxon>
        <taxon>Aconoidasida</taxon>
        <taxon>Piroplasmida</taxon>
        <taxon>Theileriidae</taxon>
        <taxon>Theileria</taxon>
    </lineage>
</organism>
<dbReference type="VEuPathDB" id="PiroplasmaDB:BEWA_052430"/>
<dbReference type="Proteomes" id="UP000031512">
    <property type="component" value="Unassembled WGS sequence"/>
</dbReference>
<evidence type="ECO:0000256" key="1">
    <source>
        <dbReference type="SAM" id="MobiDB-lite"/>
    </source>
</evidence>
<protein>
    <recommendedName>
        <fullName evidence="4">Nuclear transcription factor Y subunit</fullName>
    </recommendedName>
</protein>
<dbReference type="AlphaFoldDB" id="L1LDD4"/>
<dbReference type="EMBL" id="ACOU01000003">
    <property type="protein sequence ID" value="EKX73188.1"/>
    <property type="molecule type" value="Genomic_DNA"/>
</dbReference>
<feature type="compositionally biased region" description="Low complexity" evidence="1">
    <location>
        <begin position="315"/>
        <end position="332"/>
    </location>
</feature>
<dbReference type="KEGG" id="beq:BEWA_052430"/>
<feature type="region of interest" description="Disordered" evidence="1">
    <location>
        <begin position="305"/>
        <end position="336"/>
    </location>
</feature>
<dbReference type="RefSeq" id="XP_004832640.1">
    <property type="nucleotide sequence ID" value="XM_004832583.1"/>
</dbReference>
<evidence type="ECO:0000313" key="2">
    <source>
        <dbReference type="EMBL" id="EKX73188.1"/>
    </source>
</evidence>